<evidence type="ECO:0000256" key="6">
    <source>
        <dbReference type="ARBA" id="ARBA00023242"/>
    </source>
</evidence>
<dbReference type="Pfam" id="PF04082">
    <property type="entry name" value="Fungal_trans"/>
    <property type="match status" value="1"/>
</dbReference>
<evidence type="ECO:0000256" key="3">
    <source>
        <dbReference type="ARBA" id="ARBA00023015"/>
    </source>
</evidence>
<evidence type="ECO:0000256" key="2">
    <source>
        <dbReference type="ARBA" id="ARBA00022833"/>
    </source>
</evidence>
<feature type="region of interest" description="Disordered" evidence="7">
    <location>
        <begin position="103"/>
        <end position="137"/>
    </location>
</feature>
<dbReference type="CDD" id="cd00067">
    <property type="entry name" value="GAL4"/>
    <property type="match status" value="1"/>
</dbReference>
<dbReference type="Gene3D" id="4.10.240.10">
    <property type="entry name" value="Zn(2)-C6 fungal-type DNA-binding domain"/>
    <property type="match status" value="1"/>
</dbReference>
<dbReference type="CDD" id="cd12148">
    <property type="entry name" value="fungal_TF_MHR"/>
    <property type="match status" value="1"/>
</dbReference>
<dbReference type="PANTHER" id="PTHR47171:SF5">
    <property type="entry name" value="ZN(II)2CYS6 TRANSCRIPTION FACTOR (EUROFUNG)"/>
    <property type="match status" value="1"/>
</dbReference>
<keyword evidence="4" id="KW-0238">DNA-binding</keyword>
<keyword evidence="5" id="KW-0804">Transcription</keyword>
<keyword evidence="6" id="KW-0539">Nucleus</keyword>
<gene>
    <name evidence="9" type="ORF">AC578_198</name>
</gene>
<name>A0A139HII9_9PEZI</name>
<feature type="compositionally biased region" description="Basic and acidic residues" evidence="7">
    <location>
        <begin position="121"/>
        <end position="135"/>
    </location>
</feature>
<dbReference type="SMART" id="SM00066">
    <property type="entry name" value="GAL4"/>
    <property type="match status" value="1"/>
</dbReference>
<dbReference type="GO" id="GO:0006351">
    <property type="term" value="P:DNA-templated transcription"/>
    <property type="evidence" value="ECO:0007669"/>
    <property type="project" value="InterPro"/>
</dbReference>
<comment type="caution">
    <text evidence="9">The sequence shown here is derived from an EMBL/GenBank/DDBJ whole genome shotgun (WGS) entry which is preliminary data.</text>
</comment>
<dbReference type="InterPro" id="IPR036864">
    <property type="entry name" value="Zn2-C6_fun-type_DNA-bd_sf"/>
</dbReference>
<evidence type="ECO:0000256" key="4">
    <source>
        <dbReference type="ARBA" id="ARBA00023125"/>
    </source>
</evidence>
<evidence type="ECO:0000256" key="7">
    <source>
        <dbReference type="SAM" id="MobiDB-lite"/>
    </source>
</evidence>
<evidence type="ECO:0000256" key="1">
    <source>
        <dbReference type="ARBA" id="ARBA00022723"/>
    </source>
</evidence>
<reference evidence="9 10" key="1">
    <citation type="submission" date="2015-07" db="EMBL/GenBank/DDBJ databases">
        <title>Comparative genomics of the Sigatoka disease complex on banana suggests a link between parallel evolutionary changes in Pseudocercospora fijiensis and Pseudocercospora eumusae and increased virulence on the banana host.</title>
        <authorList>
            <person name="Chang T.-C."/>
            <person name="Salvucci A."/>
            <person name="Crous P.W."/>
            <person name="Stergiopoulos I."/>
        </authorList>
    </citation>
    <scope>NUCLEOTIDE SEQUENCE [LARGE SCALE GENOMIC DNA]</scope>
    <source>
        <strain evidence="9 10">CBS 114824</strain>
    </source>
</reference>
<dbReference type="EMBL" id="LFZN01000043">
    <property type="protein sequence ID" value="KXT02301.1"/>
    <property type="molecule type" value="Genomic_DNA"/>
</dbReference>
<sequence length="644" mass="72357">MPISDNWQHSTPDQPRKRRAELVCTTCHSKKIKCDLQSRKNDGLNTCSYCSGSGRDCELRTPKRAKRRDTEGSRDFISQGQAQPRTQPATDADAIAGTGVLRRQQDPLSLQQSPAKTTPQQDRERVVVNENRPGDPDTGFVQVYGQELHNDARIQSISEVKRIINSHSNAIPSDLLPIFSETYFENCYAWCPVLDRASIYQSLSASPLVSNALALAASHVQPPMLPHDGPVEYYKRARSMFYEDEEPNVISCLKALLLFYWWAPRSTAAVHRHSSWWWTSLVIRQAQWMNLHRDPPLDALPEDIGLRRRIWWTAFARERLTALCQSKPAIIDSRDCSVQEPTLSDFPAKMIDADRLKAEVFIYWVRLCDTIGRTAQHLSRTPRIASPFPRVLADELITWSKSLPPHLILSIEASHTYTFNKDVHQLYLPYLCTVIVLHLKRPCRGNALPQALPPAIMAATCVARIFRDILARGDTRFLMAITSWYCGVTFVALLSASQDPALSEAANADLDIVVLLCKQLCNMWASATVIYNGFDRLRKAATREGSEGSIPTQAAEALMSINGAAYAQSPTETLYTPGSLDWMAYFGFVTRDTSRLASILIAFKENNEFGLKAMLPDSSLLDLQDWFSDLQGTGFVLTNDVTFV</sequence>
<keyword evidence="3" id="KW-0805">Transcription regulation</keyword>
<dbReference type="InterPro" id="IPR007219">
    <property type="entry name" value="XnlR_reg_dom"/>
</dbReference>
<protein>
    <recommendedName>
        <fullName evidence="8">Zn(2)-C6 fungal-type domain-containing protein</fullName>
    </recommendedName>
</protein>
<dbReference type="PANTHER" id="PTHR47171">
    <property type="entry name" value="FARA-RELATED"/>
    <property type="match status" value="1"/>
</dbReference>
<feature type="compositionally biased region" description="Polar residues" evidence="7">
    <location>
        <begin position="106"/>
        <end position="120"/>
    </location>
</feature>
<evidence type="ECO:0000313" key="10">
    <source>
        <dbReference type="Proteomes" id="UP000070133"/>
    </source>
</evidence>
<dbReference type="PROSITE" id="PS00463">
    <property type="entry name" value="ZN2_CY6_FUNGAL_1"/>
    <property type="match status" value="1"/>
</dbReference>
<dbReference type="STRING" id="321146.A0A139HII9"/>
<keyword evidence="1" id="KW-0479">Metal-binding</keyword>
<feature type="region of interest" description="Disordered" evidence="7">
    <location>
        <begin position="58"/>
        <end position="91"/>
    </location>
</feature>
<dbReference type="GO" id="GO:0000981">
    <property type="term" value="F:DNA-binding transcription factor activity, RNA polymerase II-specific"/>
    <property type="evidence" value="ECO:0007669"/>
    <property type="project" value="InterPro"/>
</dbReference>
<accession>A0A139HII9</accession>
<dbReference type="InterPro" id="IPR052073">
    <property type="entry name" value="Amide_Lactam_Regulators"/>
</dbReference>
<keyword evidence="2" id="KW-0862">Zinc</keyword>
<dbReference type="AlphaFoldDB" id="A0A139HII9"/>
<feature type="compositionally biased region" description="Polar residues" evidence="7">
    <location>
        <begin position="76"/>
        <end position="89"/>
    </location>
</feature>
<organism evidence="9 10">
    <name type="scientific">Pseudocercospora eumusae</name>
    <dbReference type="NCBI Taxonomy" id="321146"/>
    <lineage>
        <taxon>Eukaryota</taxon>
        <taxon>Fungi</taxon>
        <taxon>Dikarya</taxon>
        <taxon>Ascomycota</taxon>
        <taxon>Pezizomycotina</taxon>
        <taxon>Dothideomycetes</taxon>
        <taxon>Dothideomycetidae</taxon>
        <taxon>Mycosphaerellales</taxon>
        <taxon>Mycosphaerellaceae</taxon>
        <taxon>Pseudocercospora</taxon>
    </lineage>
</organism>
<dbReference type="InterPro" id="IPR001138">
    <property type="entry name" value="Zn2Cys6_DnaBD"/>
</dbReference>
<evidence type="ECO:0000313" key="9">
    <source>
        <dbReference type="EMBL" id="KXT02301.1"/>
    </source>
</evidence>
<dbReference type="SMART" id="SM00906">
    <property type="entry name" value="Fungal_trans"/>
    <property type="match status" value="1"/>
</dbReference>
<dbReference type="OrthoDB" id="1932925at2759"/>
<proteinExistence type="predicted"/>
<dbReference type="GO" id="GO:0008270">
    <property type="term" value="F:zinc ion binding"/>
    <property type="evidence" value="ECO:0007669"/>
    <property type="project" value="InterPro"/>
</dbReference>
<evidence type="ECO:0000256" key="5">
    <source>
        <dbReference type="ARBA" id="ARBA00023163"/>
    </source>
</evidence>
<dbReference type="GO" id="GO:0003677">
    <property type="term" value="F:DNA binding"/>
    <property type="evidence" value="ECO:0007669"/>
    <property type="project" value="UniProtKB-KW"/>
</dbReference>
<dbReference type="SUPFAM" id="SSF57701">
    <property type="entry name" value="Zn2/Cys6 DNA-binding domain"/>
    <property type="match status" value="1"/>
</dbReference>
<feature type="domain" description="Zn(2)-C6 fungal-type" evidence="8">
    <location>
        <begin position="23"/>
        <end position="57"/>
    </location>
</feature>
<evidence type="ECO:0000259" key="8">
    <source>
        <dbReference type="PROSITE" id="PS00463"/>
    </source>
</evidence>
<dbReference type="Proteomes" id="UP000070133">
    <property type="component" value="Unassembled WGS sequence"/>
</dbReference>
<keyword evidence="10" id="KW-1185">Reference proteome</keyword>